<dbReference type="SUPFAM" id="SSF56281">
    <property type="entry name" value="Metallo-hydrolase/oxidoreductase"/>
    <property type="match status" value="1"/>
</dbReference>
<sequence>MSTVRVHPLVSPWGRFGLYSFFIDAPEPAIVDTGIASSPAEGMAPALEAIGRRIEDVRWILLTHGHIDHVGGAHALWELTGRRAQVVIHEADAPLLRSRRAHVDEYLAGRGRYLDDPEGEAKVTDAANTVISGEMEPTMLVKGGETIPLGGDVTVSVHSIPGHTPGSVAYVVDGQRSVFVGDAVQVHGAANGFPGFEDPVAYRASLEYLRDEIRPQHLYLGHPYRRTDGTPYGVELDAEQAAEALRESLDVEGRVGRAAHDCLCAGLRETDSAYSPFAPVAQEVGYTADPTLEPSPFFTSMHGYRTHFNQTGSFAAMADFRTIQAGLDEIAVRKDLRVPMRDVVTLAADAYQGVDDEPRPALVALSPYGKELQALALTTPPQRRPSPMWDGCIEAGDIARVVKEGYVHVIGDLRGSGASEGEHIGNYNAGGVSLGQDAYDFIEWVAAQPWCDGNVGMIGISYFGSMQVLAAAERPPSLKAIFVSGGHYDFYETTYHGGVMWFMPRAAREGRGGDSGWAFTDRVKSRMLETCSPEEIRERVARRLEDPDVAAWPNLVHVLNYPKNHEAWFDIVMNEVDGEWYEERNPVTLAPNIDIPVWLQIDQGRGWTMDGTIELFNALKGPKKLDIGPYPPMQSRPFIEEHDKMFRWYDHWIKGIDNGVMDEPAVTVHVEGSREWVTGAQWPPKDVEYTSLYLRPRRKLSFEPELMGPEHAAPDGFYQAPLTVTDKVETLSWSTAPFDEPTEMIGQGAAHLFAEIDQPDTNFILRMWDEAPTGERQLITTAYLKASHRELDEERTTEGDPHHSHTRAVPVEPGKIEEYVLRVYPFAATFLPGHKLVVELSNDEPLADEHNALLPPDAFHLPVGRPVTHKIYRDAAHPSRLVLPFTKRTT</sequence>
<gene>
    <name evidence="4" type="ORF">GCM10009727_09640</name>
</gene>
<dbReference type="InterPro" id="IPR036866">
    <property type="entry name" value="RibonucZ/Hydroxyglut_hydro"/>
</dbReference>
<organism evidence="4 5">
    <name type="scientific">Actinomadura napierensis</name>
    <dbReference type="NCBI Taxonomy" id="267854"/>
    <lineage>
        <taxon>Bacteria</taxon>
        <taxon>Bacillati</taxon>
        <taxon>Actinomycetota</taxon>
        <taxon>Actinomycetes</taxon>
        <taxon>Streptosporangiales</taxon>
        <taxon>Thermomonosporaceae</taxon>
        <taxon>Actinomadura</taxon>
    </lineage>
</organism>
<feature type="domain" description="Metallo-beta-lactamase" evidence="2">
    <location>
        <begin position="17"/>
        <end position="222"/>
    </location>
</feature>
<reference evidence="4 5" key="1">
    <citation type="journal article" date="2019" name="Int. J. Syst. Evol. Microbiol.">
        <title>The Global Catalogue of Microorganisms (GCM) 10K type strain sequencing project: providing services to taxonomists for standard genome sequencing and annotation.</title>
        <authorList>
            <consortium name="The Broad Institute Genomics Platform"/>
            <consortium name="The Broad Institute Genome Sequencing Center for Infectious Disease"/>
            <person name="Wu L."/>
            <person name="Ma J."/>
        </authorList>
    </citation>
    <scope>NUCLEOTIDE SEQUENCE [LARGE SCALE GENOMIC DNA]</scope>
    <source>
        <strain evidence="4 5">JCM 13850</strain>
    </source>
</reference>
<accession>A0ABN2Y871</accession>
<dbReference type="InterPro" id="IPR029058">
    <property type="entry name" value="AB_hydrolase_fold"/>
</dbReference>
<dbReference type="NCBIfam" id="TIGR00976">
    <property type="entry name" value="CocE_NonD"/>
    <property type="match status" value="1"/>
</dbReference>
<keyword evidence="1" id="KW-0378">Hydrolase</keyword>
<dbReference type="InterPro" id="IPR013736">
    <property type="entry name" value="Xaa-Pro_dipept_C"/>
</dbReference>
<comment type="caution">
    <text evidence="4">The sequence shown here is derived from an EMBL/GenBank/DDBJ whole genome shotgun (WGS) entry which is preliminary data.</text>
</comment>
<dbReference type="InterPro" id="IPR000383">
    <property type="entry name" value="Xaa-Pro-like_dom"/>
</dbReference>
<dbReference type="SUPFAM" id="SSF53474">
    <property type="entry name" value="alpha/beta-Hydrolases"/>
    <property type="match status" value="1"/>
</dbReference>
<dbReference type="InterPro" id="IPR001279">
    <property type="entry name" value="Metallo-B-lactamas"/>
</dbReference>
<evidence type="ECO:0000259" key="2">
    <source>
        <dbReference type="SMART" id="SM00849"/>
    </source>
</evidence>
<dbReference type="EMBL" id="BAAAMR010000005">
    <property type="protein sequence ID" value="GAA2123158.1"/>
    <property type="molecule type" value="Genomic_DNA"/>
</dbReference>
<dbReference type="InterPro" id="IPR050855">
    <property type="entry name" value="NDM-1-like"/>
</dbReference>
<evidence type="ECO:0000313" key="5">
    <source>
        <dbReference type="Proteomes" id="UP001501020"/>
    </source>
</evidence>
<dbReference type="InterPro" id="IPR008979">
    <property type="entry name" value="Galactose-bd-like_sf"/>
</dbReference>
<evidence type="ECO:0000256" key="1">
    <source>
        <dbReference type="ARBA" id="ARBA00022801"/>
    </source>
</evidence>
<keyword evidence="5" id="KW-1185">Reference proteome</keyword>
<dbReference type="SMART" id="SM00849">
    <property type="entry name" value="Lactamase_B"/>
    <property type="match status" value="1"/>
</dbReference>
<dbReference type="Gene3D" id="3.60.15.10">
    <property type="entry name" value="Ribonuclease Z/Hydroxyacylglutathione hydrolase-like"/>
    <property type="match status" value="1"/>
</dbReference>
<dbReference type="SMART" id="SM00939">
    <property type="entry name" value="PepX_C"/>
    <property type="match status" value="1"/>
</dbReference>
<proteinExistence type="predicted"/>
<dbReference type="Pfam" id="PF02129">
    <property type="entry name" value="Peptidase_S15"/>
    <property type="match status" value="1"/>
</dbReference>
<dbReference type="Gene3D" id="1.10.3020.10">
    <property type="entry name" value="alpha-amino acid ester hydrolase ( Helical cap domain)"/>
    <property type="match status" value="1"/>
</dbReference>
<dbReference type="InterPro" id="IPR005674">
    <property type="entry name" value="CocE/Ser_esterase"/>
</dbReference>
<dbReference type="Gene3D" id="2.60.120.260">
    <property type="entry name" value="Galactose-binding domain-like"/>
    <property type="match status" value="1"/>
</dbReference>
<dbReference type="Proteomes" id="UP001501020">
    <property type="component" value="Unassembled WGS sequence"/>
</dbReference>
<protein>
    <recommendedName>
        <fullName evidence="6">CocE/NonD family hydrolase</fullName>
    </recommendedName>
</protein>
<evidence type="ECO:0000259" key="3">
    <source>
        <dbReference type="SMART" id="SM00939"/>
    </source>
</evidence>
<dbReference type="Gene3D" id="3.40.50.1820">
    <property type="entry name" value="alpha/beta hydrolase"/>
    <property type="match status" value="1"/>
</dbReference>
<dbReference type="RefSeq" id="WP_344261855.1">
    <property type="nucleotide sequence ID" value="NZ_BAAAMR010000005.1"/>
</dbReference>
<name>A0ABN2Y871_9ACTN</name>
<dbReference type="Pfam" id="PF08530">
    <property type="entry name" value="PepX_C"/>
    <property type="match status" value="1"/>
</dbReference>
<dbReference type="SUPFAM" id="SSF49785">
    <property type="entry name" value="Galactose-binding domain-like"/>
    <property type="match status" value="1"/>
</dbReference>
<feature type="domain" description="Xaa-Pro dipeptidyl-peptidase C-terminal" evidence="3">
    <location>
        <begin position="646"/>
        <end position="882"/>
    </location>
</feature>
<evidence type="ECO:0000313" key="4">
    <source>
        <dbReference type="EMBL" id="GAA2123158.1"/>
    </source>
</evidence>
<dbReference type="Pfam" id="PF00753">
    <property type="entry name" value="Lactamase_B"/>
    <property type="match status" value="1"/>
</dbReference>
<evidence type="ECO:0008006" key="6">
    <source>
        <dbReference type="Google" id="ProtNLM"/>
    </source>
</evidence>
<dbReference type="PANTHER" id="PTHR42951">
    <property type="entry name" value="METALLO-BETA-LACTAMASE DOMAIN-CONTAINING"/>
    <property type="match status" value="1"/>
</dbReference>